<gene>
    <name evidence="2" type="ORF">PCOR1329_LOCUS1565</name>
</gene>
<proteinExistence type="predicted"/>
<feature type="region of interest" description="Disordered" evidence="1">
    <location>
        <begin position="727"/>
        <end position="777"/>
    </location>
</feature>
<protein>
    <submittedName>
        <fullName evidence="2">Uncharacterized protein</fullName>
    </submittedName>
</protein>
<keyword evidence="3" id="KW-1185">Reference proteome</keyword>
<dbReference type="EMBL" id="CAUYUJ010000381">
    <property type="protein sequence ID" value="CAK0790236.1"/>
    <property type="molecule type" value="Genomic_DNA"/>
</dbReference>
<organism evidence="2 3">
    <name type="scientific">Prorocentrum cordatum</name>
    <dbReference type="NCBI Taxonomy" id="2364126"/>
    <lineage>
        <taxon>Eukaryota</taxon>
        <taxon>Sar</taxon>
        <taxon>Alveolata</taxon>
        <taxon>Dinophyceae</taxon>
        <taxon>Prorocentrales</taxon>
        <taxon>Prorocentraceae</taxon>
        <taxon>Prorocentrum</taxon>
    </lineage>
</organism>
<feature type="region of interest" description="Disordered" evidence="1">
    <location>
        <begin position="1"/>
        <end position="25"/>
    </location>
</feature>
<evidence type="ECO:0000313" key="2">
    <source>
        <dbReference type="EMBL" id="CAK0790236.1"/>
    </source>
</evidence>
<evidence type="ECO:0000256" key="1">
    <source>
        <dbReference type="SAM" id="MobiDB-lite"/>
    </source>
</evidence>
<evidence type="ECO:0000313" key="3">
    <source>
        <dbReference type="Proteomes" id="UP001189429"/>
    </source>
</evidence>
<feature type="compositionally biased region" description="Basic and acidic residues" evidence="1">
    <location>
        <begin position="7"/>
        <end position="16"/>
    </location>
</feature>
<name>A0ABN9PBN7_9DINO</name>
<feature type="compositionally biased region" description="Basic and acidic residues" evidence="1">
    <location>
        <begin position="737"/>
        <end position="756"/>
    </location>
</feature>
<comment type="caution">
    <text evidence="2">The sequence shown here is derived from an EMBL/GenBank/DDBJ whole genome shotgun (WGS) entry which is preliminary data.</text>
</comment>
<reference evidence="2" key="1">
    <citation type="submission" date="2023-10" db="EMBL/GenBank/DDBJ databases">
        <authorList>
            <person name="Chen Y."/>
            <person name="Shah S."/>
            <person name="Dougan E. K."/>
            <person name="Thang M."/>
            <person name="Chan C."/>
        </authorList>
    </citation>
    <scope>NUCLEOTIDE SEQUENCE [LARGE SCALE GENOMIC DNA]</scope>
</reference>
<accession>A0ABN9PBN7</accession>
<sequence length="777" mass="80748">MACGLAGKEDTDEPIKKANSTKRGNACDSGDCAAVCSNVDCFCQAPSCDSLAEKRANSAKSGSACDSGDCAADCSNVECCCQAPSCDPLVEKRANSTKNGSACDSGDWAADCSSVGCFCQAPSCDPLVEKRANSAKSGNACDSGDCAADCSNVDCFCQAPSCDSLVEKRANSTNNGSACDSGDWAADCSSVEEGDSAKSGSACDSGDCAADCSNVDCFCQSPPCDSLVEKRANSTKSGSACDSGDNADCSNADCFCQAPSRDPLVEKRANSTKSGSACDSGDCAADCSNVDCFCQAPSRDPLAEKRANRAKNGSACDSGDCAADCSNAGCFCQSPQKGSTRFRSDGSAVACGWNSVGQCALPALPAGLTYTTHLLPAMLPQASLDGDTIRFITFGGAEHSRSWAGPDARLADIYEHLRWPTTARADWGPEPGGWTAVLPGGQLLSSVSAEQAVADALELSRAVLVIFRISSGVLRFLQGVFLVLDRFLRIPALTGFPRVPYRQTASESCPFSESASGHDLVMFKGVAAESARECEQAQPPPPPDTLSFQVVVVGGRASGKTAILEAMLQETAALGGAPEEDAGGMRTICHVACEYRGQPFAPSLLELPSDARHAAALPYFCAAAACVVVSVNLADSGCVKDFEDFSDRLGALGGPPSCGLVVANCAGGAPMGAPEWERLAALRETSQIECHCRCCTSSPCSSSRAVASCRPRAGWCCATRRSARTRRSAPARPRGLPPRDRGLRRTWRAAEGEHRRAAPSPRWLPPSTARSRLGGRR</sequence>
<dbReference type="Proteomes" id="UP001189429">
    <property type="component" value="Unassembled WGS sequence"/>
</dbReference>